<dbReference type="SUPFAM" id="SSF56672">
    <property type="entry name" value="DNA/RNA polymerases"/>
    <property type="match status" value="1"/>
</dbReference>
<keyword evidence="7" id="KW-1185">Reference proteome</keyword>
<dbReference type="Pfam" id="PF13358">
    <property type="entry name" value="DDE_3"/>
    <property type="match status" value="1"/>
</dbReference>
<dbReference type="Pfam" id="PF01498">
    <property type="entry name" value="HTH_Tnp_Tc3_2"/>
    <property type="match status" value="1"/>
</dbReference>
<comment type="subcellular location">
    <subcellularLocation>
        <location evidence="1">Nucleus</location>
    </subcellularLocation>
</comment>
<organism evidence="6 7">
    <name type="scientific">Cordylochernes scorpioides</name>
    <dbReference type="NCBI Taxonomy" id="51811"/>
    <lineage>
        <taxon>Eukaryota</taxon>
        <taxon>Metazoa</taxon>
        <taxon>Ecdysozoa</taxon>
        <taxon>Arthropoda</taxon>
        <taxon>Chelicerata</taxon>
        <taxon>Arachnida</taxon>
        <taxon>Pseudoscorpiones</taxon>
        <taxon>Cheliferoidea</taxon>
        <taxon>Chernetidae</taxon>
        <taxon>Cordylochernes</taxon>
    </lineage>
</organism>
<evidence type="ECO:0000256" key="2">
    <source>
        <dbReference type="SAM" id="Coils"/>
    </source>
</evidence>
<evidence type="ECO:0000259" key="4">
    <source>
        <dbReference type="Pfam" id="PF01498"/>
    </source>
</evidence>
<feature type="coiled-coil region" evidence="2">
    <location>
        <begin position="390"/>
        <end position="452"/>
    </location>
</feature>
<dbReference type="InterPro" id="IPR000477">
    <property type="entry name" value="RT_dom"/>
</dbReference>
<gene>
    <name evidence="6" type="ORF">LAZ67_9001809</name>
</gene>
<feature type="domain" description="Reverse transcriptase" evidence="3">
    <location>
        <begin position="664"/>
        <end position="857"/>
    </location>
</feature>
<dbReference type="InterPro" id="IPR052338">
    <property type="entry name" value="Transposase_5"/>
</dbReference>
<feature type="domain" description="Transposase Tc1-like" evidence="4">
    <location>
        <begin position="75"/>
        <end position="144"/>
    </location>
</feature>
<dbReference type="Pfam" id="PF00078">
    <property type="entry name" value="RVT_1"/>
    <property type="match status" value="1"/>
</dbReference>
<name>A0ABY6KTB0_9ARAC</name>
<dbReference type="InterPro" id="IPR036397">
    <property type="entry name" value="RNaseH_sf"/>
</dbReference>
<dbReference type="PANTHER" id="PTHR23022">
    <property type="entry name" value="TRANSPOSABLE ELEMENT-RELATED"/>
    <property type="match status" value="1"/>
</dbReference>
<accession>A0ABY6KTB0</accession>
<evidence type="ECO:0000259" key="5">
    <source>
        <dbReference type="Pfam" id="PF13358"/>
    </source>
</evidence>
<evidence type="ECO:0000313" key="6">
    <source>
        <dbReference type="EMBL" id="UYV72100.1"/>
    </source>
</evidence>
<dbReference type="EMBL" id="CP092871">
    <property type="protein sequence ID" value="UYV72100.1"/>
    <property type="molecule type" value="Genomic_DNA"/>
</dbReference>
<dbReference type="InterPro" id="IPR002492">
    <property type="entry name" value="Transposase_Tc1-like"/>
</dbReference>
<dbReference type="Proteomes" id="UP001235939">
    <property type="component" value="Chromosome 09"/>
</dbReference>
<keyword evidence="2" id="KW-0175">Coiled coil</keyword>
<evidence type="ECO:0000256" key="1">
    <source>
        <dbReference type="ARBA" id="ARBA00004123"/>
    </source>
</evidence>
<dbReference type="SUPFAM" id="SSF46689">
    <property type="entry name" value="Homeodomain-like"/>
    <property type="match status" value="1"/>
</dbReference>
<dbReference type="Gene3D" id="3.30.420.10">
    <property type="entry name" value="Ribonuclease H-like superfamily/Ribonuclease H"/>
    <property type="match status" value="1"/>
</dbReference>
<protein>
    <submittedName>
        <fullName evidence="6">Uncharacterized protein</fullName>
    </submittedName>
</protein>
<evidence type="ECO:0000259" key="3">
    <source>
        <dbReference type="Pfam" id="PF00078"/>
    </source>
</evidence>
<dbReference type="PANTHER" id="PTHR23022:SF135">
    <property type="entry name" value="SI:DKEY-77F5.3"/>
    <property type="match status" value="1"/>
</dbReference>
<proteinExistence type="predicted"/>
<dbReference type="InterPro" id="IPR009057">
    <property type="entry name" value="Homeodomain-like_sf"/>
</dbReference>
<reference evidence="6 7" key="1">
    <citation type="submission" date="2022-01" db="EMBL/GenBank/DDBJ databases">
        <title>A chromosomal length assembly of Cordylochernes scorpioides.</title>
        <authorList>
            <person name="Zeh D."/>
            <person name="Zeh J."/>
        </authorList>
    </citation>
    <scope>NUCLEOTIDE SEQUENCE [LARGE SCALE GENOMIC DNA]</scope>
    <source>
        <strain evidence="6">IN4F17</strain>
        <tissue evidence="6">Whole Body</tissue>
    </source>
</reference>
<evidence type="ECO:0000313" key="7">
    <source>
        <dbReference type="Proteomes" id="UP001235939"/>
    </source>
</evidence>
<dbReference type="InterPro" id="IPR038717">
    <property type="entry name" value="Tc1-like_DDE_dom"/>
</dbReference>
<sequence>MPAHRKRRQFKQPDAFTRGMVIGLKGAGWSIRQIAADTHLGASTVHRLWRRWLEQGNVAIYRNVGATRVTSARVDRRILRQAVAAPQATCTAILQHVQDTLDHSISTRTISRRLVANGLHSCRPLRRLPLTPPNRRQRLEWCRARSTWMTEWHRVVFSDESRFCLSSDSRRVRVWRRRGERSNPAAIVERPTVRQRGIMVWGAIAYDSRSPLLRIQGTMTAQRYVDDVLRPVTLPYLQGVPNALYQQDNARPHTARISQQALQDVQMLPWPPYSPDLSPIEHVWDIIGRRLHALPQPRSEDELWQMVEREWRSIPQDAIRTLIDSLPRRVAACIAVRDCSCVIAMLLTIFGIETNPGPKTTPKQTTTVTTSEKEIKEMLVTISEKFEGWIERIETRLALIERGVGNMEKQLQSLERTLASTTKITVENSKKIADLGEQIEQLERKSREKQMILYGVPRQENKECLTVVKGIIKDKMKNIEELNITQYHRFSKKQDAPILIEVPDYKERLCLFKNAFALRESRISLSRDYSAKIRSQRRLLNSKRKELQLKGIRAKLRDDRLLVNGSISKVLNGQVVDPNARRVGPDLLANISRDQIAAAIHRLPNGRARYGTDYPASLSKPLKISSPKFFGKSSRLLNSRGALPSSSRPSKVILLPKVHGCPGLQAFRSISLPTTDYRVLSGVLMARLRRHLPDLVPDCQTYAVPGRHDTPLAVISLDLKSAFDTSYLFALLEKLGLPSTFLGWIAVLYGEADGSIRVGDVYIPLLNGVGPLLRRLERTLGRGNVVAYADDIVLFIRDDAQFELVPLIFEEFRISSGVAVNFTKSSGLWCGSRKHRTDSPLGISRTSESLTVLGCTITTRNTVASQASHLMGLLEQAIARWSPFTRGLSLVGRARATNSLVLGSILHHLHGYIPPETTFGRLQTRLARFVWGTSRVSWLPGRILARPVSDGGVGLLEIACQLRLACLKGVQASLRGAANGYSWPVRSRAWLTPPGS</sequence>
<dbReference type="InterPro" id="IPR043502">
    <property type="entry name" value="DNA/RNA_pol_sf"/>
</dbReference>
<feature type="domain" description="Tc1-like transposase DDE" evidence="5">
    <location>
        <begin position="154"/>
        <end position="303"/>
    </location>
</feature>